<dbReference type="SMART" id="SM00244">
    <property type="entry name" value="PHB"/>
    <property type="match status" value="1"/>
</dbReference>
<dbReference type="InterPro" id="IPR036013">
    <property type="entry name" value="Band_7/SPFH_dom_sf"/>
</dbReference>
<dbReference type="PRINTS" id="PR00721">
    <property type="entry name" value="STOMATIN"/>
</dbReference>
<dbReference type="Proteomes" id="UP000192927">
    <property type="component" value="Unassembled WGS sequence"/>
</dbReference>
<dbReference type="PANTHER" id="PTHR10264:SF19">
    <property type="entry name" value="AT06885P-RELATED"/>
    <property type="match status" value="1"/>
</dbReference>
<evidence type="ECO:0000256" key="1">
    <source>
        <dbReference type="ARBA" id="ARBA00008164"/>
    </source>
</evidence>
<protein>
    <submittedName>
        <fullName evidence="5">Stomatin family protein</fullName>
    </submittedName>
</protein>
<evidence type="ECO:0000259" key="3">
    <source>
        <dbReference type="SMART" id="SM00244"/>
    </source>
</evidence>
<dbReference type="Proteomes" id="UP000324767">
    <property type="component" value="Unassembled WGS sequence"/>
</dbReference>
<dbReference type="SUPFAM" id="SSF117892">
    <property type="entry name" value="Band 7/SPFH domain"/>
    <property type="match status" value="1"/>
</dbReference>
<reference evidence="6" key="1">
    <citation type="submission" date="2017-03" db="EMBL/GenBank/DDBJ databases">
        <authorList>
            <person name="Sharma R."/>
            <person name="Thines M."/>
        </authorList>
    </citation>
    <scope>NUCLEOTIDE SEQUENCE [LARGE SCALE GENOMIC DNA]</scope>
</reference>
<sequence length="355" mass="38211">MNSSMPDTGKAATPPALNGGYRATNPGGAASNMINVQPPRREDLQPAYAQTLQGESEDAGSHGWYGSMINNLGTFVGCLGAIPCCVCCPNPYKPVSQGNVGLVTKFGRFYRAVDPGLVKINPLSERLIQVDVKIQIVEVPKQVCMTKDNVTLHLTSVIYYHITSPHKAAFGISNIRQALVERTQTTLRHVVGARVLQDVIERREEIAQSIGEIIEDVASGWGVQVESMLVKDIIFSNELQDSLSMAAQAKRIGESKVIAARAEVESAKLMRQAADILSSAPAMQIRYLEAMQAMAKTANSKVIFLPGSSSLPSHIMQAEAAGEGPSGYGKSSQSFMGETEDGFQRAMNARVAENI</sequence>
<dbReference type="GO" id="GO:0098552">
    <property type="term" value="C:side of membrane"/>
    <property type="evidence" value="ECO:0007669"/>
    <property type="project" value="UniProtKB-ARBA"/>
</dbReference>
<evidence type="ECO:0000313" key="6">
    <source>
        <dbReference type="Proteomes" id="UP000192927"/>
    </source>
</evidence>
<dbReference type="CDD" id="cd13437">
    <property type="entry name" value="SPFH_alloslipin"/>
    <property type="match status" value="1"/>
</dbReference>
<feature type="region of interest" description="Disordered" evidence="2">
    <location>
        <begin position="1"/>
        <end position="35"/>
    </location>
</feature>
<dbReference type="Gene3D" id="6.10.250.2090">
    <property type="match status" value="1"/>
</dbReference>
<reference evidence="5" key="2">
    <citation type="submission" date="2017-03" db="EMBL/GenBank/DDBJ databases">
        <authorList>
            <person name="Afonso C.L."/>
            <person name="Miller P.J."/>
            <person name="Scott M.A."/>
            <person name="Spackman E."/>
            <person name="Goraichik I."/>
            <person name="Dimitrov K.M."/>
            <person name="Suarez D.L."/>
            <person name="Swayne D.E."/>
        </authorList>
    </citation>
    <scope>NUCLEOTIDE SEQUENCE [LARGE SCALE GENOMIC DNA]</scope>
</reference>
<dbReference type="InterPro" id="IPR001107">
    <property type="entry name" value="Band_7"/>
</dbReference>
<evidence type="ECO:0000313" key="4">
    <source>
        <dbReference type="EMBL" id="KAA6414589.1"/>
    </source>
</evidence>
<dbReference type="EMBL" id="VXIT01000002">
    <property type="protein sequence ID" value="KAA6414589.1"/>
    <property type="molecule type" value="Genomic_DNA"/>
</dbReference>
<dbReference type="FunFam" id="3.30.479.30:FF:000004">
    <property type="entry name" value="Putative membrane protease family, stomatin"/>
    <property type="match status" value="1"/>
</dbReference>
<reference evidence="4 7" key="3">
    <citation type="submission" date="2019-09" db="EMBL/GenBank/DDBJ databases">
        <title>The hologenome of the rock-dwelling lichen Lasallia pustulata.</title>
        <authorList>
            <person name="Greshake Tzovaras B."/>
            <person name="Segers F."/>
            <person name="Bicker A."/>
            <person name="Dal Grande F."/>
            <person name="Otte J."/>
            <person name="Hankeln T."/>
            <person name="Schmitt I."/>
            <person name="Ebersberger I."/>
        </authorList>
    </citation>
    <scope>NUCLEOTIDE SEQUENCE [LARGE SCALE GENOMIC DNA]</scope>
    <source>
        <strain evidence="4">A1-1</strain>
    </source>
</reference>
<feature type="domain" description="Band 7" evidence="3">
    <location>
        <begin position="90"/>
        <end position="247"/>
    </location>
</feature>
<name>A0A1W5CTV9_9LECA</name>
<comment type="similarity">
    <text evidence="1">Belongs to the band 7/mec-2 family.</text>
</comment>
<keyword evidence="6" id="KW-1185">Reference proteome</keyword>
<dbReference type="EMBL" id="FWEW01000268">
    <property type="protein sequence ID" value="SLM34251.1"/>
    <property type="molecule type" value="Genomic_DNA"/>
</dbReference>
<organism evidence="5 6">
    <name type="scientific">Lasallia pustulata</name>
    <dbReference type="NCBI Taxonomy" id="136370"/>
    <lineage>
        <taxon>Eukaryota</taxon>
        <taxon>Fungi</taxon>
        <taxon>Dikarya</taxon>
        <taxon>Ascomycota</taxon>
        <taxon>Pezizomycotina</taxon>
        <taxon>Lecanoromycetes</taxon>
        <taxon>OSLEUM clade</taxon>
        <taxon>Umbilicariomycetidae</taxon>
        <taxon>Umbilicariales</taxon>
        <taxon>Umbilicariaceae</taxon>
        <taxon>Lasallia</taxon>
    </lineage>
</organism>
<dbReference type="InterPro" id="IPR001972">
    <property type="entry name" value="Stomatin_HflK_fam"/>
</dbReference>
<dbReference type="GO" id="GO:0005886">
    <property type="term" value="C:plasma membrane"/>
    <property type="evidence" value="ECO:0007669"/>
    <property type="project" value="InterPro"/>
</dbReference>
<proteinExistence type="inferred from homology"/>
<evidence type="ECO:0000313" key="5">
    <source>
        <dbReference type="EMBL" id="SLM34251.1"/>
    </source>
</evidence>
<dbReference type="InterPro" id="IPR043202">
    <property type="entry name" value="Band-7_stomatin-like"/>
</dbReference>
<gene>
    <name evidence="4" type="ORF">FRX48_01339</name>
</gene>
<accession>A0A1W5CTV9</accession>
<dbReference type="AlphaFoldDB" id="A0A1W5CTV9"/>
<dbReference type="PANTHER" id="PTHR10264">
    <property type="entry name" value="BAND 7 PROTEIN-RELATED"/>
    <property type="match status" value="1"/>
</dbReference>
<evidence type="ECO:0000256" key="2">
    <source>
        <dbReference type="SAM" id="MobiDB-lite"/>
    </source>
</evidence>
<evidence type="ECO:0000313" key="7">
    <source>
        <dbReference type="Proteomes" id="UP000324767"/>
    </source>
</evidence>
<dbReference type="Gene3D" id="3.30.479.30">
    <property type="entry name" value="Band 7 domain"/>
    <property type="match status" value="1"/>
</dbReference>
<dbReference type="OrthoDB" id="2105077at2759"/>
<dbReference type="Pfam" id="PF01145">
    <property type="entry name" value="Band_7"/>
    <property type="match status" value="1"/>
</dbReference>